<keyword evidence="2" id="KW-1003">Cell membrane</keyword>
<dbReference type="GO" id="GO:0000902">
    <property type="term" value="P:cell morphogenesis"/>
    <property type="evidence" value="ECO:0007669"/>
    <property type="project" value="TreeGrafter"/>
</dbReference>
<dbReference type="PRINTS" id="PR00205">
    <property type="entry name" value="CADHERIN"/>
</dbReference>
<dbReference type="GO" id="GO:0016342">
    <property type="term" value="C:catenin complex"/>
    <property type="evidence" value="ECO:0007669"/>
    <property type="project" value="TreeGrafter"/>
</dbReference>
<dbReference type="GO" id="GO:0045296">
    <property type="term" value="F:cadherin binding"/>
    <property type="evidence" value="ECO:0007669"/>
    <property type="project" value="TreeGrafter"/>
</dbReference>
<accession>A0A0P7W8E9</accession>
<evidence type="ECO:0000256" key="7">
    <source>
        <dbReference type="ARBA" id="ARBA00022837"/>
    </source>
</evidence>
<dbReference type="CDD" id="cd11304">
    <property type="entry name" value="Cadherin_repeat"/>
    <property type="match status" value="2"/>
</dbReference>
<dbReference type="InterPro" id="IPR039808">
    <property type="entry name" value="Cadherin"/>
</dbReference>
<gene>
    <name evidence="13" type="ORF">Z043_125148</name>
</gene>
<feature type="non-terminal residue" evidence="13">
    <location>
        <position position="1"/>
    </location>
</feature>
<dbReference type="GO" id="GO:0044331">
    <property type="term" value="P:cell-cell adhesion mediated by cadherin"/>
    <property type="evidence" value="ECO:0007669"/>
    <property type="project" value="TreeGrafter"/>
</dbReference>
<dbReference type="GO" id="GO:0016339">
    <property type="term" value="P:calcium-dependent cell-cell adhesion via plasma membrane cell adhesion molecules"/>
    <property type="evidence" value="ECO:0007669"/>
    <property type="project" value="TreeGrafter"/>
</dbReference>
<reference evidence="13 14" key="1">
    <citation type="submission" date="2015-08" db="EMBL/GenBank/DDBJ databases">
        <title>The genome of the Asian arowana (Scleropages formosus).</title>
        <authorList>
            <person name="Tan M.H."/>
            <person name="Gan H.M."/>
            <person name="Croft L.J."/>
            <person name="Austin C.M."/>
        </authorList>
    </citation>
    <scope>NUCLEOTIDE SEQUENCE [LARGE SCALE GENOMIC DNA]</scope>
    <source>
        <strain evidence="13">Aro1</strain>
    </source>
</reference>
<dbReference type="InterPro" id="IPR015919">
    <property type="entry name" value="Cadherin-like_sf"/>
</dbReference>
<dbReference type="GO" id="GO:0034332">
    <property type="term" value="P:adherens junction organization"/>
    <property type="evidence" value="ECO:0007669"/>
    <property type="project" value="TreeGrafter"/>
</dbReference>
<dbReference type="GO" id="GO:0005509">
    <property type="term" value="F:calcium ion binding"/>
    <property type="evidence" value="ECO:0007669"/>
    <property type="project" value="UniProtKB-UniRule"/>
</dbReference>
<evidence type="ECO:0000256" key="1">
    <source>
        <dbReference type="ARBA" id="ARBA00004236"/>
    </source>
</evidence>
<keyword evidence="8" id="KW-0472">Membrane</keyword>
<evidence type="ECO:0000256" key="8">
    <source>
        <dbReference type="ARBA" id="ARBA00023136"/>
    </source>
</evidence>
<dbReference type="PROSITE" id="PS00232">
    <property type="entry name" value="CADHERIN_1"/>
    <property type="match status" value="1"/>
</dbReference>
<evidence type="ECO:0000256" key="6">
    <source>
        <dbReference type="ARBA" id="ARBA00022737"/>
    </source>
</evidence>
<evidence type="ECO:0000256" key="3">
    <source>
        <dbReference type="ARBA" id="ARBA00022685"/>
    </source>
</evidence>
<evidence type="ECO:0000256" key="9">
    <source>
        <dbReference type="ARBA" id="ARBA00023180"/>
    </source>
</evidence>
<sequence length="138" mass="14959">LHSDLDTGDGSIEYVLTGEGAGTVFTVDVNTGDLHAMRRLDREAKAHYTLRAQALHKHTGQLLEPESAFTIRVLDINDNEPKFQGEPYQATIPEMSAIGTSVIQLKATDADDPTYGGNAVVAYSLVQGQPQFSIEART</sequence>
<dbReference type="Proteomes" id="UP000034805">
    <property type="component" value="Unassembled WGS sequence"/>
</dbReference>
<dbReference type="PANTHER" id="PTHR24027">
    <property type="entry name" value="CADHERIN-23"/>
    <property type="match status" value="1"/>
</dbReference>
<keyword evidence="7 11" id="KW-0106">Calcium</keyword>
<comment type="subcellular location">
    <subcellularLocation>
        <location evidence="1">Cell membrane</location>
    </subcellularLocation>
</comment>
<protein>
    <recommendedName>
        <fullName evidence="12">Cadherin domain-containing protein</fullName>
    </recommendedName>
</protein>
<proteinExistence type="predicted"/>
<dbReference type="EMBL" id="JARO02017390">
    <property type="protein sequence ID" value="KPP57156.1"/>
    <property type="molecule type" value="Genomic_DNA"/>
</dbReference>
<evidence type="ECO:0000259" key="12">
    <source>
        <dbReference type="PROSITE" id="PS50268"/>
    </source>
</evidence>
<keyword evidence="4" id="KW-0479">Metal-binding</keyword>
<keyword evidence="6" id="KW-0677">Repeat</keyword>
<dbReference type="AlphaFoldDB" id="A0A0P7W8E9"/>
<dbReference type="SUPFAM" id="SSF49313">
    <property type="entry name" value="Cadherin-like"/>
    <property type="match status" value="2"/>
</dbReference>
<dbReference type="GO" id="GO:0016477">
    <property type="term" value="P:cell migration"/>
    <property type="evidence" value="ECO:0007669"/>
    <property type="project" value="TreeGrafter"/>
</dbReference>
<keyword evidence="9" id="KW-0325">Glycoprotein</keyword>
<keyword evidence="3" id="KW-0165">Cleavage on pair of basic residues</keyword>
<evidence type="ECO:0000256" key="11">
    <source>
        <dbReference type="PROSITE-ProRule" id="PRU00043"/>
    </source>
</evidence>
<feature type="domain" description="Cadherin" evidence="12">
    <location>
        <begin position="3"/>
        <end position="83"/>
    </location>
</feature>
<evidence type="ECO:0000256" key="5">
    <source>
        <dbReference type="ARBA" id="ARBA00022729"/>
    </source>
</evidence>
<name>A0A0P7W8E9_SCLFO</name>
<dbReference type="InterPro" id="IPR020894">
    <property type="entry name" value="Cadherin_CS"/>
</dbReference>
<dbReference type="GO" id="GO:0005912">
    <property type="term" value="C:adherens junction"/>
    <property type="evidence" value="ECO:0007669"/>
    <property type="project" value="TreeGrafter"/>
</dbReference>
<keyword evidence="5" id="KW-0732">Signal</keyword>
<dbReference type="Pfam" id="PF00028">
    <property type="entry name" value="Cadherin"/>
    <property type="match status" value="2"/>
</dbReference>
<organism evidence="13 14">
    <name type="scientific">Scleropages formosus</name>
    <name type="common">Asian bonytongue</name>
    <name type="synonym">Osteoglossum formosum</name>
    <dbReference type="NCBI Taxonomy" id="113540"/>
    <lineage>
        <taxon>Eukaryota</taxon>
        <taxon>Metazoa</taxon>
        <taxon>Chordata</taxon>
        <taxon>Craniata</taxon>
        <taxon>Vertebrata</taxon>
        <taxon>Euteleostomi</taxon>
        <taxon>Actinopterygii</taxon>
        <taxon>Neopterygii</taxon>
        <taxon>Teleostei</taxon>
        <taxon>Osteoglossocephala</taxon>
        <taxon>Osteoglossomorpha</taxon>
        <taxon>Osteoglossiformes</taxon>
        <taxon>Osteoglossidae</taxon>
        <taxon>Scleropages</taxon>
    </lineage>
</organism>
<dbReference type="PROSITE" id="PS50268">
    <property type="entry name" value="CADHERIN_2"/>
    <property type="match status" value="2"/>
</dbReference>
<evidence type="ECO:0000256" key="10">
    <source>
        <dbReference type="ARBA" id="ARBA00037319"/>
    </source>
</evidence>
<dbReference type="Gene3D" id="2.60.40.60">
    <property type="entry name" value="Cadherins"/>
    <property type="match status" value="2"/>
</dbReference>
<feature type="non-terminal residue" evidence="13">
    <location>
        <position position="138"/>
    </location>
</feature>
<dbReference type="GO" id="GO:0008013">
    <property type="term" value="F:beta-catenin binding"/>
    <property type="evidence" value="ECO:0007669"/>
    <property type="project" value="TreeGrafter"/>
</dbReference>
<dbReference type="PANTHER" id="PTHR24027:SF84">
    <property type="entry name" value="CADHERIN-20"/>
    <property type="match status" value="1"/>
</dbReference>
<dbReference type="InterPro" id="IPR002126">
    <property type="entry name" value="Cadherin-like_dom"/>
</dbReference>
<dbReference type="GO" id="GO:0007156">
    <property type="term" value="P:homophilic cell adhesion via plasma membrane adhesion molecules"/>
    <property type="evidence" value="ECO:0007669"/>
    <property type="project" value="InterPro"/>
</dbReference>
<evidence type="ECO:0000313" key="14">
    <source>
        <dbReference type="Proteomes" id="UP000034805"/>
    </source>
</evidence>
<evidence type="ECO:0000256" key="4">
    <source>
        <dbReference type="ARBA" id="ARBA00022723"/>
    </source>
</evidence>
<dbReference type="FunFam" id="2.60.40.60:FF:000009">
    <property type="entry name" value="Cadherin 24"/>
    <property type="match status" value="1"/>
</dbReference>
<feature type="domain" description="Cadherin" evidence="12">
    <location>
        <begin position="84"/>
        <end position="138"/>
    </location>
</feature>
<dbReference type="SMART" id="SM00112">
    <property type="entry name" value="CA"/>
    <property type="match status" value="1"/>
</dbReference>
<evidence type="ECO:0000313" key="13">
    <source>
        <dbReference type="EMBL" id="KPP57156.1"/>
    </source>
</evidence>
<comment type="function">
    <text evidence="10">Cadherins are calcium-dependent cell adhesion proteins. They preferentially interact with themselves in a homophilic manner in connecting cells; cadherins may thus contribute to the sorting of heterogeneous cell types.</text>
</comment>
<evidence type="ECO:0000256" key="2">
    <source>
        <dbReference type="ARBA" id="ARBA00022475"/>
    </source>
</evidence>
<dbReference type="GO" id="GO:0007043">
    <property type="term" value="P:cell-cell junction assembly"/>
    <property type="evidence" value="ECO:0007669"/>
    <property type="project" value="TreeGrafter"/>
</dbReference>
<comment type="caution">
    <text evidence="13">The sequence shown here is derived from an EMBL/GenBank/DDBJ whole genome shotgun (WGS) entry which is preliminary data.</text>
</comment>